<evidence type="ECO:0000313" key="1">
    <source>
        <dbReference type="EMBL" id="KAK5849465.1"/>
    </source>
</evidence>
<dbReference type="Proteomes" id="UP001346869">
    <property type="component" value="Unassembled WGS sequence"/>
</dbReference>
<dbReference type="EMBL" id="JAUZQC010000024">
    <property type="protein sequence ID" value="KAK5849465.1"/>
    <property type="molecule type" value="Genomic_DNA"/>
</dbReference>
<sequence length="73" mass="7998">MHQPADFIQVPVLVLCVLDPGRHAAGCLKARPPSLLSPLCSLPFPQCNLFKSDQHDLLLPSFLSSPREDYAAD</sequence>
<evidence type="ECO:0000313" key="2">
    <source>
        <dbReference type="Proteomes" id="UP001346869"/>
    </source>
</evidence>
<accession>A0AAN7WVN7</accession>
<organism evidence="1 2">
    <name type="scientific">Eleginops maclovinus</name>
    <name type="common">Patagonian blennie</name>
    <name type="synonym">Eleginus maclovinus</name>
    <dbReference type="NCBI Taxonomy" id="56733"/>
    <lineage>
        <taxon>Eukaryota</taxon>
        <taxon>Metazoa</taxon>
        <taxon>Chordata</taxon>
        <taxon>Craniata</taxon>
        <taxon>Vertebrata</taxon>
        <taxon>Euteleostomi</taxon>
        <taxon>Actinopterygii</taxon>
        <taxon>Neopterygii</taxon>
        <taxon>Teleostei</taxon>
        <taxon>Neoteleostei</taxon>
        <taxon>Acanthomorphata</taxon>
        <taxon>Eupercaria</taxon>
        <taxon>Perciformes</taxon>
        <taxon>Notothenioidei</taxon>
        <taxon>Eleginopidae</taxon>
        <taxon>Eleginops</taxon>
    </lineage>
</organism>
<dbReference type="AlphaFoldDB" id="A0AAN7WVN7"/>
<proteinExistence type="predicted"/>
<comment type="caution">
    <text evidence="1">The sequence shown here is derived from an EMBL/GenBank/DDBJ whole genome shotgun (WGS) entry which is preliminary data.</text>
</comment>
<reference evidence="1 2" key="1">
    <citation type="journal article" date="2023" name="Genes (Basel)">
        <title>Chromosome-Level Genome Assembly and Circadian Gene Repertoire of the Patagonia Blennie Eleginops maclovinus-The Closest Ancestral Proxy of Antarctic Cryonotothenioids.</title>
        <authorList>
            <person name="Cheng C.C."/>
            <person name="Rivera-Colon A.G."/>
            <person name="Minhas B.F."/>
            <person name="Wilson L."/>
            <person name="Rayamajhi N."/>
            <person name="Vargas-Chacoff L."/>
            <person name="Catchen J.M."/>
        </authorList>
    </citation>
    <scope>NUCLEOTIDE SEQUENCE [LARGE SCALE GENOMIC DNA]</scope>
    <source>
        <strain evidence="1">JMC-PN-2008</strain>
    </source>
</reference>
<protein>
    <submittedName>
        <fullName evidence="1">Uncharacterized protein</fullName>
    </submittedName>
</protein>
<reference evidence="1 2" key="2">
    <citation type="journal article" date="2023" name="Mol. Biol. Evol.">
        <title>Genomics of Secondarily Temperate Adaptation in the Only Non-Antarctic Icefish.</title>
        <authorList>
            <person name="Rivera-Colon A.G."/>
            <person name="Rayamajhi N."/>
            <person name="Minhas B.F."/>
            <person name="Madrigal G."/>
            <person name="Bilyk K.T."/>
            <person name="Yoon V."/>
            <person name="Hune M."/>
            <person name="Gregory S."/>
            <person name="Cheng C.H.C."/>
            <person name="Catchen J.M."/>
        </authorList>
    </citation>
    <scope>NUCLEOTIDE SEQUENCE [LARGE SCALE GENOMIC DNA]</scope>
    <source>
        <strain evidence="1">JMC-PN-2008</strain>
    </source>
</reference>
<keyword evidence="2" id="KW-1185">Reference proteome</keyword>
<gene>
    <name evidence="1" type="ORF">PBY51_009106</name>
</gene>
<name>A0AAN7WVN7_ELEMC</name>